<protein>
    <recommendedName>
        <fullName evidence="2">DUF5722 domain-containing protein</fullName>
    </recommendedName>
</protein>
<evidence type="ECO:0000259" key="2">
    <source>
        <dbReference type="Pfam" id="PF18989"/>
    </source>
</evidence>
<dbReference type="EMBL" id="JAXOVC010000005">
    <property type="protein sequence ID" value="KAK4501357.1"/>
    <property type="molecule type" value="Genomic_DNA"/>
</dbReference>
<sequence>MAGLRLSGLLAASLLLASQAIAQLPYPTRSTYHIKGIQPDFWPNQDEISGNNAGGVSMNLVWSTWEANLKAPPCASNEVEYDGHCFVIQPEVEQAIQGWTARGLVVTAIVYGTPAWARGSRPCTPAAAGFEIFCIPDDPSNYGRFAGMLAQRYNGMNGVGRIADFVIDNEVGSNDWFDIGCGQGTPCDKDDWLNQIAANYNNAYDRIMTEQSTAKVFTSLDQNFGSETYDHPENGVLSGQTVIRGLVDRAGNRQWRVAFHPYPPNLFSPAFSADDYPKVTFGNVGVLVGWLRQTFPNNPSAWTVQFTENGINSGSQSSEDAQNTALCQTFRNILGTPNVENYIYHRMVDNSQEGGLQLGLRRSDSSAKPSWSTWALANRNDINPPQLNCGFEYLPYVLLTRGYNPSRGHVASTRNLPSGFNAEASWRLLREPADGTQMLYECKVGEHSMLSTDPACEGQFPWGPVGYAYTNQVGGSVPLYRCYNPQSGDHMVSTASNCEGYNVDYLLGWAIQ</sequence>
<feature type="domain" description="DUF5722" evidence="2">
    <location>
        <begin position="30"/>
        <end position="376"/>
    </location>
</feature>
<dbReference type="InterPro" id="IPR017853">
    <property type="entry name" value="GH"/>
</dbReference>
<dbReference type="Gene3D" id="3.20.20.80">
    <property type="entry name" value="Glycosidases"/>
    <property type="match status" value="1"/>
</dbReference>
<accession>A0ABR0EIV1</accession>
<gene>
    <name evidence="3" type="ORF">PRZ48_007165</name>
</gene>
<feature type="chain" id="PRO_5046816286" description="DUF5722 domain-containing protein" evidence="1">
    <location>
        <begin position="23"/>
        <end position="512"/>
    </location>
</feature>
<organism evidence="3 4">
    <name type="scientific">Zasmidium cellare</name>
    <name type="common">Wine cellar mold</name>
    <name type="synonym">Racodium cellare</name>
    <dbReference type="NCBI Taxonomy" id="395010"/>
    <lineage>
        <taxon>Eukaryota</taxon>
        <taxon>Fungi</taxon>
        <taxon>Dikarya</taxon>
        <taxon>Ascomycota</taxon>
        <taxon>Pezizomycotina</taxon>
        <taxon>Dothideomycetes</taxon>
        <taxon>Dothideomycetidae</taxon>
        <taxon>Mycosphaerellales</taxon>
        <taxon>Mycosphaerellaceae</taxon>
        <taxon>Zasmidium</taxon>
    </lineage>
</organism>
<dbReference type="SUPFAM" id="SSF51445">
    <property type="entry name" value="(Trans)glycosidases"/>
    <property type="match status" value="1"/>
</dbReference>
<evidence type="ECO:0000256" key="1">
    <source>
        <dbReference type="SAM" id="SignalP"/>
    </source>
</evidence>
<dbReference type="Pfam" id="PF18989">
    <property type="entry name" value="DUF5722"/>
    <property type="match status" value="1"/>
</dbReference>
<keyword evidence="4" id="KW-1185">Reference proteome</keyword>
<reference evidence="3 4" key="1">
    <citation type="journal article" date="2023" name="G3 (Bethesda)">
        <title>A chromosome-level genome assembly of Zasmidium syzygii isolated from banana leaves.</title>
        <authorList>
            <person name="van Westerhoven A.C."/>
            <person name="Mehrabi R."/>
            <person name="Talebi R."/>
            <person name="Steentjes M.B.F."/>
            <person name="Corcolon B."/>
            <person name="Chong P.A."/>
            <person name="Kema G.H.J."/>
            <person name="Seidl M.F."/>
        </authorList>
    </citation>
    <scope>NUCLEOTIDE SEQUENCE [LARGE SCALE GENOMIC DNA]</scope>
    <source>
        <strain evidence="3 4">P124</strain>
    </source>
</reference>
<evidence type="ECO:0000313" key="3">
    <source>
        <dbReference type="EMBL" id="KAK4501357.1"/>
    </source>
</evidence>
<dbReference type="Proteomes" id="UP001305779">
    <property type="component" value="Unassembled WGS sequence"/>
</dbReference>
<feature type="signal peptide" evidence="1">
    <location>
        <begin position="1"/>
        <end position="22"/>
    </location>
</feature>
<dbReference type="InterPro" id="IPR043780">
    <property type="entry name" value="DUF5722"/>
</dbReference>
<proteinExistence type="predicted"/>
<evidence type="ECO:0000313" key="4">
    <source>
        <dbReference type="Proteomes" id="UP001305779"/>
    </source>
</evidence>
<name>A0ABR0EIV1_ZASCE</name>
<comment type="caution">
    <text evidence="3">The sequence shown here is derived from an EMBL/GenBank/DDBJ whole genome shotgun (WGS) entry which is preliminary data.</text>
</comment>
<keyword evidence="1" id="KW-0732">Signal</keyword>